<protein>
    <submittedName>
        <fullName evidence="2">Uncharacterized protein</fullName>
    </submittedName>
</protein>
<evidence type="ECO:0000313" key="3">
    <source>
        <dbReference type="Proteomes" id="UP001589575"/>
    </source>
</evidence>
<dbReference type="EMBL" id="JBHMFI010000002">
    <property type="protein sequence ID" value="MFB9074433.1"/>
    <property type="molecule type" value="Genomic_DNA"/>
</dbReference>
<sequence length="120" mass="12582">MGRGTLRPGTHHRGAAGAELVPGHHPRGGLGVDAAAGVHRRLPPRALHRPGPRCGGRRGRGAQGDGPAFDRLGRVVAALPGPWGPGPADLRPPRGHRRWRDPHRTVLPGALSRGNQHCPG</sequence>
<organism evidence="2 3">
    <name type="scientific">Citricoccus parietis</name>
    <dbReference type="NCBI Taxonomy" id="592307"/>
    <lineage>
        <taxon>Bacteria</taxon>
        <taxon>Bacillati</taxon>
        <taxon>Actinomycetota</taxon>
        <taxon>Actinomycetes</taxon>
        <taxon>Micrococcales</taxon>
        <taxon>Micrococcaceae</taxon>
        <taxon>Citricoccus</taxon>
    </lineage>
</organism>
<dbReference type="Proteomes" id="UP001589575">
    <property type="component" value="Unassembled WGS sequence"/>
</dbReference>
<proteinExistence type="predicted"/>
<name>A0ABV5G660_9MICC</name>
<accession>A0ABV5G660</accession>
<reference evidence="2 3" key="1">
    <citation type="submission" date="2024-09" db="EMBL/GenBank/DDBJ databases">
        <authorList>
            <person name="Sun Q."/>
            <person name="Mori K."/>
        </authorList>
    </citation>
    <scope>NUCLEOTIDE SEQUENCE [LARGE SCALE GENOMIC DNA]</scope>
    <source>
        <strain evidence="2 3">CCM 7609</strain>
    </source>
</reference>
<feature type="compositionally biased region" description="Basic residues" evidence="1">
    <location>
        <begin position="38"/>
        <end position="60"/>
    </location>
</feature>
<keyword evidence="3" id="KW-1185">Reference proteome</keyword>
<gene>
    <name evidence="2" type="ORF">ACFFX0_25880</name>
</gene>
<evidence type="ECO:0000256" key="1">
    <source>
        <dbReference type="SAM" id="MobiDB-lite"/>
    </source>
</evidence>
<evidence type="ECO:0000313" key="2">
    <source>
        <dbReference type="EMBL" id="MFB9074433.1"/>
    </source>
</evidence>
<feature type="region of interest" description="Disordered" evidence="1">
    <location>
        <begin position="1"/>
        <end position="120"/>
    </location>
</feature>
<comment type="caution">
    <text evidence="2">The sequence shown here is derived from an EMBL/GenBank/DDBJ whole genome shotgun (WGS) entry which is preliminary data.</text>
</comment>